<evidence type="ECO:0000313" key="9">
    <source>
        <dbReference type="Proteomes" id="UP000079169"/>
    </source>
</evidence>
<dbReference type="EC" id="2.1.1.77" evidence="3"/>
<keyword evidence="9" id="KW-1185">Reference proteome</keyword>
<name>A0A3Q0IQK1_DIACI</name>
<keyword evidence="5" id="KW-0489">Methyltransferase</keyword>
<dbReference type="GeneID" id="113466938"/>
<dbReference type="InterPro" id="IPR000682">
    <property type="entry name" value="PCMT"/>
</dbReference>
<dbReference type="GO" id="GO:0005737">
    <property type="term" value="C:cytoplasm"/>
    <property type="evidence" value="ECO:0007669"/>
    <property type="project" value="UniProtKB-SubCell"/>
</dbReference>
<evidence type="ECO:0000256" key="5">
    <source>
        <dbReference type="ARBA" id="ARBA00022603"/>
    </source>
</evidence>
<dbReference type="Gene3D" id="3.40.50.150">
    <property type="entry name" value="Vaccinia Virus protein VP39"/>
    <property type="match status" value="1"/>
</dbReference>
<dbReference type="PaxDb" id="121845-A0A3Q0IQK1"/>
<dbReference type="PANTHER" id="PTHR11579">
    <property type="entry name" value="PROTEIN-L-ISOASPARTATE O-METHYLTRANSFERASE"/>
    <property type="match status" value="1"/>
</dbReference>
<accession>A0A3Q0IQK1</accession>
<keyword evidence="6" id="KW-0808">Transferase</keyword>
<keyword evidence="7" id="KW-0949">S-adenosyl-L-methionine</keyword>
<dbReference type="PANTHER" id="PTHR11579:SF0">
    <property type="entry name" value="PROTEIN-L-ISOASPARTATE(D-ASPARTATE) O-METHYLTRANSFERASE"/>
    <property type="match status" value="1"/>
</dbReference>
<evidence type="ECO:0000256" key="4">
    <source>
        <dbReference type="ARBA" id="ARBA00022490"/>
    </source>
</evidence>
<evidence type="ECO:0000313" key="10">
    <source>
        <dbReference type="RefSeq" id="XP_026678579.1"/>
    </source>
</evidence>
<dbReference type="KEGG" id="dci:113466938"/>
<reference evidence="10" key="1">
    <citation type="submission" date="2025-08" db="UniProtKB">
        <authorList>
            <consortium name="RefSeq"/>
        </authorList>
    </citation>
    <scope>IDENTIFICATION</scope>
</reference>
<dbReference type="InterPro" id="IPR029063">
    <property type="entry name" value="SAM-dependent_MTases_sf"/>
</dbReference>
<sequence>MQFTLLCVIVCMTIPSFRFEDDEVQHSLSTEQQTKNAVYQRRPIKHTHRGMIQALCKHGHIYSEVVRNAMLRVDRKNFFTRVVNEPYRIKSRQIGYGADISSPHIHAQMLELLKDKIKPGARILDIGSGSGYLTACLAYMAGPEGRVYGVEHVMELAESSIKNIDKGNSELLDQGRVQFVVWNGKHGYEREAPYDIIHVSPSYFTIPQKLLDQLVPGGRMVMPVGEPFKGQNLTIIDKLADGYTIVTTVVRGVRTNPLYRDRFQQKKYYTELR</sequence>
<dbReference type="RefSeq" id="XP_026678579.1">
    <property type="nucleotide sequence ID" value="XM_026822778.1"/>
</dbReference>
<organism evidence="9 10">
    <name type="scientific">Diaphorina citri</name>
    <name type="common">Asian citrus psyllid</name>
    <dbReference type="NCBI Taxonomy" id="121845"/>
    <lineage>
        <taxon>Eukaryota</taxon>
        <taxon>Metazoa</taxon>
        <taxon>Ecdysozoa</taxon>
        <taxon>Arthropoda</taxon>
        <taxon>Hexapoda</taxon>
        <taxon>Insecta</taxon>
        <taxon>Pterygota</taxon>
        <taxon>Neoptera</taxon>
        <taxon>Paraneoptera</taxon>
        <taxon>Hemiptera</taxon>
        <taxon>Sternorrhyncha</taxon>
        <taxon>Psylloidea</taxon>
        <taxon>Psyllidae</taxon>
        <taxon>Diaphorininae</taxon>
        <taxon>Diaphorina</taxon>
    </lineage>
</organism>
<dbReference type="Pfam" id="PF01135">
    <property type="entry name" value="PCMT"/>
    <property type="match status" value="1"/>
</dbReference>
<dbReference type="GO" id="GO:0004719">
    <property type="term" value="F:protein-L-isoaspartate (D-aspartate) O-methyltransferase activity"/>
    <property type="evidence" value="ECO:0007669"/>
    <property type="project" value="UniProtKB-EC"/>
</dbReference>
<keyword evidence="4" id="KW-0963">Cytoplasm</keyword>
<comment type="subcellular location">
    <subcellularLocation>
        <location evidence="1">Cytoplasm</location>
    </subcellularLocation>
</comment>
<proteinExistence type="inferred from homology"/>
<keyword evidence="8" id="KW-0732">Signal</keyword>
<feature type="signal peptide" evidence="8">
    <location>
        <begin position="1"/>
        <end position="19"/>
    </location>
</feature>
<protein>
    <recommendedName>
        <fullName evidence="3">protein-L-isoaspartate(D-aspartate) O-methyltransferase</fullName>
        <ecNumber evidence="3">2.1.1.77</ecNumber>
    </recommendedName>
</protein>
<evidence type="ECO:0000256" key="7">
    <source>
        <dbReference type="ARBA" id="ARBA00022691"/>
    </source>
</evidence>
<evidence type="ECO:0000256" key="8">
    <source>
        <dbReference type="SAM" id="SignalP"/>
    </source>
</evidence>
<dbReference type="CDD" id="cd02440">
    <property type="entry name" value="AdoMet_MTases"/>
    <property type="match status" value="1"/>
</dbReference>
<dbReference type="NCBIfam" id="TIGR00080">
    <property type="entry name" value="pimt"/>
    <property type="match status" value="1"/>
</dbReference>
<comment type="similarity">
    <text evidence="2">Belongs to the methyltransferase superfamily. L-isoaspartyl/D-aspartyl protein methyltransferase family.</text>
</comment>
<dbReference type="Proteomes" id="UP000079169">
    <property type="component" value="Unplaced"/>
</dbReference>
<evidence type="ECO:0000256" key="3">
    <source>
        <dbReference type="ARBA" id="ARBA00011890"/>
    </source>
</evidence>
<dbReference type="GO" id="GO:0032259">
    <property type="term" value="P:methylation"/>
    <property type="evidence" value="ECO:0007669"/>
    <property type="project" value="UniProtKB-KW"/>
</dbReference>
<evidence type="ECO:0000256" key="6">
    <source>
        <dbReference type="ARBA" id="ARBA00022679"/>
    </source>
</evidence>
<feature type="chain" id="PRO_5018190429" description="protein-L-isoaspartate(D-aspartate) O-methyltransferase" evidence="8">
    <location>
        <begin position="20"/>
        <end position="273"/>
    </location>
</feature>
<dbReference type="SUPFAM" id="SSF53335">
    <property type="entry name" value="S-adenosyl-L-methionine-dependent methyltransferases"/>
    <property type="match status" value="1"/>
</dbReference>
<evidence type="ECO:0000256" key="1">
    <source>
        <dbReference type="ARBA" id="ARBA00004496"/>
    </source>
</evidence>
<gene>
    <name evidence="10" type="primary">LOC113466938</name>
</gene>
<dbReference type="AlphaFoldDB" id="A0A3Q0IQK1"/>
<evidence type="ECO:0000256" key="2">
    <source>
        <dbReference type="ARBA" id="ARBA00005369"/>
    </source>
</evidence>